<dbReference type="AlphaFoldDB" id="A0A9P8PPI2"/>
<dbReference type="PROSITE" id="PS51186">
    <property type="entry name" value="GNAT"/>
    <property type="match status" value="1"/>
</dbReference>
<keyword evidence="2" id="KW-0012">Acyltransferase</keyword>
<keyword evidence="6" id="KW-1185">Reference proteome</keyword>
<comment type="similarity">
    <text evidence="3">Belongs to the acetyltransferase family. MAK3 subfamily.</text>
</comment>
<dbReference type="PANTHER" id="PTHR45896">
    <property type="entry name" value="N-ALPHA-ACETYLTRANSFERASE 30"/>
    <property type="match status" value="1"/>
</dbReference>
<reference evidence="5" key="1">
    <citation type="journal article" date="2021" name="Open Biol.">
        <title>Shared evolutionary footprints suggest mitochondrial oxidative damage underlies multiple complex I losses in fungi.</title>
        <authorList>
            <person name="Schikora-Tamarit M.A."/>
            <person name="Marcet-Houben M."/>
            <person name="Nosek J."/>
            <person name="Gabaldon T."/>
        </authorList>
    </citation>
    <scope>NUCLEOTIDE SEQUENCE</scope>
    <source>
        <strain evidence="5">CBS2887</strain>
    </source>
</reference>
<dbReference type="InterPro" id="IPR000182">
    <property type="entry name" value="GNAT_dom"/>
</dbReference>
<organism evidence="5 6">
    <name type="scientific">Wickerhamomyces pijperi</name>
    <name type="common">Yeast</name>
    <name type="synonym">Pichia pijperi</name>
    <dbReference type="NCBI Taxonomy" id="599730"/>
    <lineage>
        <taxon>Eukaryota</taxon>
        <taxon>Fungi</taxon>
        <taxon>Dikarya</taxon>
        <taxon>Ascomycota</taxon>
        <taxon>Saccharomycotina</taxon>
        <taxon>Saccharomycetes</taxon>
        <taxon>Phaffomycetales</taxon>
        <taxon>Wickerhamomycetaceae</taxon>
        <taxon>Wickerhamomyces</taxon>
    </lineage>
</organism>
<name>A0A9P8PPI2_WICPI</name>
<sequence length="224" mass="25481">MGQRNHLHHIKSASQPLIQESFPLNEHPAMVQISYSQLDIHNESDIKALQTLISVDLSEPYSIYVYKFFLNQWPNLCYIARDAETSQVIGTIVSKLEPHKGTRSRGYIGMLAVKTAYRGQGIAKKLVRLSIEEMIKSGADEVMLETEVVNAAAIRLYENMGFLRSKRLFRYYMNQHDAFRLILPLTERSVVRSTFLEPLKDPADAGKLKDDMDLLTANLSTSSF</sequence>
<dbReference type="GO" id="GO:0004596">
    <property type="term" value="F:protein-N-terminal amino-acid acetyltransferase activity"/>
    <property type="evidence" value="ECO:0007669"/>
    <property type="project" value="InterPro"/>
</dbReference>
<dbReference type="SUPFAM" id="SSF55729">
    <property type="entry name" value="Acyl-CoA N-acyltransferases (Nat)"/>
    <property type="match status" value="1"/>
</dbReference>
<dbReference type="InterPro" id="IPR044542">
    <property type="entry name" value="NAA30-like"/>
</dbReference>
<gene>
    <name evidence="5" type="ORF">WICPIJ_009214</name>
</gene>
<accession>A0A9P8PPI2</accession>
<evidence type="ECO:0000256" key="1">
    <source>
        <dbReference type="ARBA" id="ARBA00022679"/>
    </source>
</evidence>
<feature type="domain" description="N-acetyltransferase" evidence="4">
    <location>
        <begin position="33"/>
        <end position="186"/>
    </location>
</feature>
<dbReference type="Pfam" id="PF00583">
    <property type="entry name" value="Acetyltransf_1"/>
    <property type="match status" value="1"/>
</dbReference>
<keyword evidence="1" id="KW-0808">Transferase</keyword>
<comment type="caution">
    <text evidence="5">The sequence shown here is derived from an EMBL/GenBank/DDBJ whole genome shotgun (WGS) entry which is preliminary data.</text>
</comment>
<dbReference type="GO" id="GO:0031417">
    <property type="term" value="C:NatC complex"/>
    <property type="evidence" value="ECO:0007669"/>
    <property type="project" value="TreeGrafter"/>
</dbReference>
<dbReference type="InterPro" id="IPR016181">
    <property type="entry name" value="Acyl_CoA_acyltransferase"/>
</dbReference>
<dbReference type="Proteomes" id="UP000774326">
    <property type="component" value="Unassembled WGS sequence"/>
</dbReference>
<evidence type="ECO:0000256" key="3">
    <source>
        <dbReference type="ARBA" id="ARBA00024025"/>
    </source>
</evidence>
<protein>
    <recommendedName>
        <fullName evidence="4">N-acetyltransferase domain-containing protein</fullName>
    </recommendedName>
</protein>
<reference evidence="5" key="2">
    <citation type="submission" date="2021-01" db="EMBL/GenBank/DDBJ databases">
        <authorList>
            <person name="Schikora-Tamarit M.A."/>
        </authorList>
    </citation>
    <scope>NUCLEOTIDE SEQUENCE</scope>
    <source>
        <strain evidence="5">CBS2887</strain>
    </source>
</reference>
<dbReference type="FunFam" id="3.40.630.30:FF:000091">
    <property type="entry name" value="Peptide alpha-N-acetyltransferase"/>
    <property type="match status" value="1"/>
</dbReference>
<dbReference type="OrthoDB" id="249099at2759"/>
<evidence type="ECO:0000259" key="4">
    <source>
        <dbReference type="PROSITE" id="PS51186"/>
    </source>
</evidence>
<dbReference type="PANTHER" id="PTHR45896:SF1">
    <property type="entry name" value="N-ALPHA-ACETYLTRANSFERASE 30"/>
    <property type="match status" value="1"/>
</dbReference>
<proteinExistence type="inferred from homology"/>
<evidence type="ECO:0000313" key="6">
    <source>
        <dbReference type="Proteomes" id="UP000774326"/>
    </source>
</evidence>
<dbReference type="Gene3D" id="3.40.630.30">
    <property type="match status" value="1"/>
</dbReference>
<evidence type="ECO:0000313" key="5">
    <source>
        <dbReference type="EMBL" id="KAH3675908.1"/>
    </source>
</evidence>
<dbReference type="EMBL" id="JAEUBG010005331">
    <property type="protein sequence ID" value="KAH3675908.1"/>
    <property type="molecule type" value="Genomic_DNA"/>
</dbReference>
<evidence type="ECO:0000256" key="2">
    <source>
        <dbReference type="ARBA" id="ARBA00023315"/>
    </source>
</evidence>
<dbReference type="CDD" id="cd04301">
    <property type="entry name" value="NAT_SF"/>
    <property type="match status" value="1"/>
</dbReference>